<evidence type="ECO:0000313" key="1">
    <source>
        <dbReference type="EMBL" id="CAB4022687.1"/>
    </source>
</evidence>
<reference evidence="1" key="1">
    <citation type="submission" date="2020-04" db="EMBL/GenBank/DDBJ databases">
        <authorList>
            <person name="Alioto T."/>
            <person name="Alioto T."/>
            <person name="Gomez Garrido J."/>
        </authorList>
    </citation>
    <scope>NUCLEOTIDE SEQUENCE</scope>
    <source>
        <strain evidence="1">A484AB</strain>
    </source>
</reference>
<dbReference type="PANTHER" id="PTHR21625">
    <property type="entry name" value="NYD-SP28 PROTEIN"/>
    <property type="match status" value="1"/>
</dbReference>
<dbReference type="AlphaFoldDB" id="A0A6S7IXJ6"/>
<dbReference type="InterPro" id="IPR029440">
    <property type="entry name" value="DRC1_C"/>
</dbReference>
<dbReference type="GO" id="GO:0003352">
    <property type="term" value="P:regulation of cilium movement"/>
    <property type="evidence" value="ECO:0007669"/>
    <property type="project" value="TreeGrafter"/>
</dbReference>
<dbReference type="Pfam" id="PF14775">
    <property type="entry name" value="NYD-SP28_assoc"/>
    <property type="match status" value="1"/>
</dbReference>
<gene>
    <name evidence="1" type="ORF">PACLA_8A044699</name>
</gene>
<accession>A0A6S7IXJ6</accession>
<dbReference type="GO" id="GO:0070286">
    <property type="term" value="P:axonemal dynein complex assembly"/>
    <property type="evidence" value="ECO:0007669"/>
    <property type="project" value="InterPro"/>
</dbReference>
<dbReference type="GO" id="GO:0060285">
    <property type="term" value="P:cilium-dependent cell motility"/>
    <property type="evidence" value="ECO:0007669"/>
    <property type="project" value="TreeGrafter"/>
</dbReference>
<feature type="non-terminal residue" evidence="1">
    <location>
        <position position="1"/>
    </location>
</feature>
<dbReference type="GO" id="GO:0005858">
    <property type="term" value="C:axonemal dynein complex"/>
    <property type="evidence" value="ECO:0007669"/>
    <property type="project" value="InterPro"/>
</dbReference>
<organism evidence="1 2">
    <name type="scientific">Paramuricea clavata</name>
    <name type="common">Red gorgonian</name>
    <name type="synonym">Violescent sea-whip</name>
    <dbReference type="NCBI Taxonomy" id="317549"/>
    <lineage>
        <taxon>Eukaryota</taxon>
        <taxon>Metazoa</taxon>
        <taxon>Cnidaria</taxon>
        <taxon>Anthozoa</taxon>
        <taxon>Octocorallia</taxon>
        <taxon>Malacalcyonacea</taxon>
        <taxon>Plexauridae</taxon>
        <taxon>Paramuricea</taxon>
    </lineage>
</organism>
<dbReference type="EMBL" id="CACRXK020012097">
    <property type="protein sequence ID" value="CAB4022687.1"/>
    <property type="molecule type" value="Genomic_DNA"/>
</dbReference>
<dbReference type="OrthoDB" id="10260459at2759"/>
<protein>
    <submittedName>
        <fullName evidence="1">Uncharacterized protein</fullName>
    </submittedName>
</protein>
<dbReference type="Proteomes" id="UP001152795">
    <property type="component" value="Unassembled WGS sequence"/>
</dbReference>
<comment type="caution">
    <text evidence="1">The sequence shown here is derived from an EMBL/GenBank/DDBJ whole genome shotgun (WGS) entry which is preliminary data.</text>
</comment>
<dbReference type="InterPro" id="IPR039750">
    <property type="entry name" value="DRC1/DRC2"/>
</dbReference>
<name>A0A6S7IXJ6_PARCT</name>
<proteinExistence type="predicted"/>
<keyword evidence="2" id="KW-1185">Reference proteome</keyword>
<sequence>MCRRKIKIKVLQLFIVNNVLANQTYLFQRSRRYWNYSQMKLLMIKTVVDVVFQALGVENENDIYNLRYFFVGENDTKNIVDVDECWNAEYWEKMTSVIDSSKQHVWDALSEGFEKYLSVLTERAALIQETDALEQQNSELRMLIHQYINSK</sequence>
<evidence type="ECO:0000313" key="2">
    <source>
        <dbReference type="Proteomes" id="UP001152795"/>
    </source>
</evidence>
<dbReference type="PANTHER" id="PTHR21625:SF1">
    <property type="entry name" value="DYNEIN REGULATORY COMPLEX PROTEIN 1"/>
    <property type="match status" value="1"/>
</dbReference>